<dbReference type="EMBL" id="FTOR01000001">
    <property type="protein sequence ID" value="SIS76033.1"/>
    <property type="molecule type" value="Genomic_DNA"/>
</dbReference>
<protein>
    <submittedName>
        <fullName evidence="3">GLPGLI family protein</fullName>
    </submittedName>
</protein>
<keyword evidence="2" id="KW-0732">Signal</keyword>
<feature type="region of interest" description="Disordered" evidence="1">
    <location>
        <begin position="82"/>
        <end position="112"/>
    </location>
</feature>
<sequence>MKAQLSHMRQVILSVCSLALVCSVAAQAKEGTITYERKINLHRRLKDEQMKAMMPEFRTNKQQLLFSDSICVYKAVEEENAPDPFEGGGAPGGSPGGPGGGQRMGPPPGMPGQNNVLYINFSNLKIVEQTELGEKTFLIADTVKVQPWKLSDETKTVLNYPCKKAALKTLRGQEVVAWYTESIITPAGPEMFNGLPGAVLQVDVNDGEMLFTALEVSNKVDKKALKEPAKGKATTREEYNKKIQEMFNNRGPGGPRMIQIN</sequence>
<keyword evidence="4" id="KW-1185">Reference proteome</keyword>
<feature type="chain" id="PRO_5013292277" evidence="2">
    <location>
        <begin position="29"/>
        <end position="261"/>
    </location>
</feature>
<evidence type="ECO:0000256" key="1">
    <source>
        <dbReference type="SAM" id="MobiDB-lite"/>
    </source>
</evidence>
<feature type="compositionally biased region" description="Gly residues" evidence="1">
    <location>
        <begin position="86"/>
        <end position="103"/>
    </location>
</feature>
<proteinExistence type="predicted"/>
<evidence type="ECO:0000256" key="2">
    <source>
        <dbReference type="SAM" id="SignalP"/>
    </source>
</evidence>
<gene>
    <name evidence="3" type="ORF">SAMN05421788_1011055</name>
</gene>
<evidence type="ECO:0000313" key="3">
    <source>
        <dbReference type="EMBL" id="SIS76033.1"/>
    </source>
</evidence>
<dbReference type="AlphaFoldDB" id="A0A1N7LQA1"/>
<dbReference type="Pfam" id="PF22252">
    <property type="entry name" value="PNGase_F-II_N"/>
    <property type="match status" value="1"/>
</dbReference>
<evidence type="ECO:0000313" key="4">
    <source>
        <dbReference type="Proteomes" id="UP000186917"/>
    </source>
</evidence>
<dbReference type="STRING" id="477680.SAMN05421788_1011055"/>
<dbReference type="InterPro" id="IPR005901">
    <property type="entry name" value="GLPGLI"/>
</dbReference>
<accession>A0A1N7LQA1</accession>
<dbReference type="Proteomes" id="UP000186917">
    <property type="component" value="Unassembled WGS sequence"/>
</dbReference>
<feature type="signal peptide" evidence="2">
    <location>
        <begin position="1"/>
        <end position="28"/>
    </location>
</feature>
<reference evidence="4" key="1">
    <citation type="submission" date="2017-01" db="EMBL/GenBank/DDBJ databases">
        <authorList>
            <person name="Varghese N."/>
            <person name="Submissions S."/>
        </authorList>
    </citation>
    <scope>NUCLEOTIDE SEQUENCE [LARGE SCALE GENOMIC DNA]</scope>
    <source>
        <strain evidence="4">DSM 21054</strain>
    </source>
</reference>
<name>A0A1N7LQA1_9BACT</name>
<organism evidence="3 4">
    <name type="scientific">Filimonas lacunae</name>
    <dbReference type="NCBI Taxonomy" id="477680"/>
    <lineage>
        <taxon>Bacteria</taxon>
        <taxon>Pseudomonadati</taxon>
        <taxon>Bacteroidota</taxon>
        <taxon>Chitinophagia</taxon>
        <taxon>Chitinophagales</taxon>
        <taxon>Chitinophagaceae</taxon>
        <taxon>Filimonas</taxon>
    </lineage>
</organism>
<dbReference type="NCBIfam" id="TIGR01200">
    <property type="entry name" value="GLPGLI"/>
    <property type="match status" value="1"/>
</dbReference>